<evidence type="ECO:0000313" key="1">
    <source>
        <dbReference type="EMBL" id="TYP88186.1"/>
    </source>
</evidence>
<dbReference type="OrthoDB" id="9812148at2"/>
<dbReference type="GO" id="GO:0016740">
    <property type="term" value="F:transferase activity"/>
    <property type="evidence" value="ECO:0007669"/>
    <property type="project" value="UniProtKB-KW"/>
</dbReference>
<dbReference type="RefSeq" id="WP_148910260.1">
    <property type="nucleotide sequence ID" value="NZ_VNHX01000032.1"/>
</dbReference>
<protein>
    <submittedName>
        <fullName evidence="1">Putative nucleotidyltransferase-like protein</fullName>
    </submittedName>
</protein>
<organism evidence="1 2">
    <name type="scientific">Sphingobacterium allocomposti</name>
    <dbReference type="NCBI Taxonomy" id="415956"/>
    <lineage>
        <taxon>Bacteria</taxon>
        <taxon>Pseudomonadati</taxon>
        <taxon>Bacteroidota</taxon>
        <taxon>Sphingobacteriia</taxon>
        <taxon>Sphingobacteriales</taxon>
        <taxon>Sphingobacteriaceae</taxon>
        <taxon>Sphingobacterium</taxon>
    </lineage>
</organism>
<accession>A0A5S5CZ93</accession>
<comment type="caution">
    <text evidence="1">The sequence shown here is derived from an EMBL/GenBank/DDBJ whole genome shotgun (WGS) entry which is preliminary data.</text>
</comment>
<proteinExistence type="predicted"/>
<reference evidence="1 2" key="1">
    <citation type="submission" date="2019-07" db="EMBL/GenBank/DDBJ databases">
        <title>Genomic Encyclopedia of Archaeal and Bacterial Type Strains, Phase II (KMG-II): from individual species to whole genera.</title>
        <authorList>
            <person name="Goeker M."/>
        </authorList>
    </citation>
    <scope>NUCLEOTIDE SEQUENCE [LARGE SCALE GENOMIC DNA]</scope>
    <source>
        <strain evidence="1 2">DSM 18850</strain>
    </source>
</reference>
<dbReference type="InterPro" id="IPR039498">
    <property type="entry name" value="NTP_transf_5"/>
</dbReference>
<sequence>MREERSLNHAITRAFFEALQSGLWSRKPDPTLFKPLTSDDWAKLYKMSALQTVEGVVCDGLQQLPAEALPPKGFLMKWIARLQQIEERNAWMNGIIADQVTFFTQHGLHPILQKGQGVAQFYDRPSSRCCGDIDWYFGGKDEYKKAALLMQQHGQEFKFGHGYSSSYKWKGCEVEHHQALIELRNPLVQRFLTNLSQRRAYAPQQVIFQGVPTSVPHPFQNIILINAHILKHMVVYGVGVRQLCDAARLYDAVGQQLDPVTLKDTYRKLGMLKWIYSLHDVLVNYIGLDRGKLPFDHQPADSRADWMMEDILRGGNFGMYDTDDEKKVGHLKKSERVRKFFHRSSSMFRLAPGETFWSPFTICFSKIHR</sequence>
<dbReference type="Proteomes" id="UP000325105">
    <property type="component" value="Unassembled WGS sequence"/>
</dbReference>
<dbReference type="AlphaFoldDB" id="A0A5S5CZ93"/>
<keyword evidence="2" id="KW-1185">Reference proteome</keyword>
<dbReference type="Pfam" id="PF14907">
    <property type="entry name" value="NTP_transf_5"/>
    <property type="match status" value="1"/>
</dbReference>
<dbReference type="EMBL" id="VNHX01000032">
    <property type="protein sequence ID" value="TYP88186.1"/>
    <property type="molecule type" value="Genomic_DNA"/>
</dbReference>
<gene>
    <name evidence="1" type="ORF">BC792_1322</name>
</gene>
<keyword evidence="1" id="KW-0808">Transferase</keyword>
<name>A0A5S5CZ93_9SPHI</name>
<evidence type="ECO:0000313" key="2">
    <source>
        <dbReference type="Proteomes" id="UP000325105"/>
    </source>
</evidence>